<evidence type="ECO:0000256" key="3">
    <source>
        <dbReference type="SAM" id="Phobius"/>
    </source>
</evidence>
<name>A0A5C5XMI8_9PLAN</name>
<comment type="caution">
    <text evidence="5">The sequence shown here is derived from an EMBL/GenBank/DDBJ whole genome shotgun (WGS) entry which is preliminary data.</text>
</comment>
<evidence type="ECO:0000313" key="5">
    <source>
        <dbReference type="EMBL" id="TWT64377.1"/>
    </source>
</evidence>
<feature type="region of interest" description="Disordered" evidence="2">
    <location>
        <begin position="881"/>
        <end position="901"/>
    </location>
</feature>
<dbReference type="InterPro" id="IPR011109">
    <property type="entry name" value="DNA_bind_recombinase_dom"/>
</dbReference>
<protein>
    <recommendedName>
        <fullName evidence="4">Recombinase domain-containing protein</fullName>
    </recommendedName>
</protein>
<dbReference type="SUPFAM" id="SSF53041">
    <property type="entry name" value="Resolvase-like"/>
    <property type="match status" value="1"/>
</dbReference>
<dbReference type="PANTHER" id="PTHR30461">
    <property type="entry name" value="DNA-INVERTASE FROM LAMBDOID PROPHAGE"/>
    <property type="match status" value="1"/>
</dbReference>
<dbReference type="CDD" id="cd00338">
    <property type="entry name" value="Ser_Recombinase"/>
    <property type="match status" value="1"/>
</dbReference>
<dbReference type="Pfam" id="PF07508">
    <property type="entry name" value="Recombinase"/>
    <property type="match status" value="1"/>
</dbReference>
<dbReference type="AlphaFoldDB" id="A0A5C5XMI8"/>
<feature type="compositionally biased region" description="Basic and acidic residues" evidence="2">
    <location>
        <begin position="892"/>
        <end position="901"/>
    </location>
</feature>
<feature type="domain" description="Recombinase" evidence="4">
    <location>
        <begin position="377"/>
        <end position="510"/>
    </location>
</feature>
<dbReference type="GO" id="GO:0000150">
    <property type="term" value="F:DNA strand exchange activity"/>
    <property type="evidence" value="ECO:0007669"/>
    <property type="project" value="InterPro"/>
</dbReference>
<feature type="region of interest" description="Disordered" evidence="2">
    <location>
        <begin position="814"/>
        <end position="833"/>
    </location>
</feature>
<dbReference type="Pfam" id="PF00239">
    <property type="entry name" value="Resolvase"/>
    <property type="match status" value="1"/>
</dbReference>
<evidence type="ECO:0000256" key="1">
    <source>
        <dbReference type="SAM" id="Coils"/>
    </source>
</evidence>
<proteinExistence type="predicted"/>
<dbReference type="GO" id="GO:0003677">
    <property type="term" value="F:DNA binding"/>
    <property type="evidence" value="ECO:0007669"/>
    <property type="project" value="InterPro"/>
</dbReference>
<keyword evidence="6" id="KW-1185">Reference proteome</keyword>
<organism evidence="5 6">
    <name type="scientific">Rubinisphaera italica</name>
    <dbReference type="NCBI Taxonomy" id="2527969"/>
    <lineage>
        <taxon>Bacteria</taxon>
        <taxon>Pseudomonadati</taxon>
        <taxon>Planctomycetota</taxon>
        <taxon>Planctomycetia</taxon>
        <taxon>Planctomycetales</taxon>
        <taxon>Planctomycetaceae</taxon>
        <taxon>Rubinisphaera</taxon>
    </lineage>
</organism>
<keyword evidence="1" id="KW-0175">Coiled coil</keyword>
<dbReference type="OrthoDB" id="103136at2"/>
<dbReference type="Gene3D" id="3.90.1750.20">
    <property type="entry name" value="Putative Large Serine Recombinase, Chain B, Domain 2"/>
    <property type="match status" value="1"/>
</dbReference>
<dbReference type="SMART" id="SM00857">
    <property type="entry name" value="Resolvase"/>
    <property type="match status" value="1"/>
</dbReference>
<evidence type="ECO:0000259" key="4">
    <source>
        <dbReference type="PROSITE" id="PS51737"/>
    </source>
</evidence>
<keyword evidence="3" id="KW-0472">Membrane</keyword>
<dbReference type="InterPro" id="IPR006119">
    <property type="entry name" value="Resolv_N"/>
</dbReference>
<keyword evidence="3" id="KW-0812">Transmembrane</keyword>
<dbReference type="EMBL" id="SJPG01000001">
    <property type="protein sequence ID" value="TWT64377.1"/>
    <property type="molecule type" value="Genomic_DNA"/>
</dbReference>
<reference evidence="5 6" key="1">
    <citation type="submission" date="2019-02" db="EMBL/GenBank/DDBJ databases">
        <title>Deep-cultivation of Planctomycetes and their phenomic and genomic characterization uncovers novel biology.</title>
        <authorList>
            <person name="Wiegand S."/>
            <person name="Jogler M."/>
            <person name="Boedeker C."/>
            <person name="Pinto D."/>
            <person name="Vollmers J."/>
            <person name="Rivas-Marin E."/>
            <person name="Kohn T."/>
            <person name="Peeters S.H."/>
            <person name="Heuer A."/>
            <person name="Rast P."/>
            <person name="Oberbeckmann S."/>
            <person name="Bunk B."/>
            <person name="Jeske O."/>
            <person name="Meyerdierks A."/>
            <person name="Storesund J.E."/>
            <person name="Kallscheuer N."/>
            <person name="Luecker S."/>
            <person name="Lage O.M."/>
            <person name="Pohl T."/>
            <person name="Merkel B.J."/>
            <person name="Hornburger P."/>
            <person name="Mueller R.-W."/>
            <person name="Bruemmer F."/>
            <person name="Labrenz M."/>
            <person name="Spormann A.M."/>
            <person name="Op Den Camp H."/>
            <person name="Overmann J."/>
            <person name="Amann R."/>
            <person name="Jetten M.S.M."/>
            <person name="Mascher T."/>
            <person name="Medema M.H."/>
            <person name="Devos D.P."/>
            <person name="Kaster A.-K."/>
            <person name="Ovreas L."/>
            <person name="Rohde M."/>
            <person name="Galperin M.Y."/>
            <person name="Jogler C."/>
        </authorList>
    </citation>
    <scope>NUCLEOTIDE SEQUENCE [LARGE SCALE GENOMIC DNA]</scope>
    <source>
        <strain evidence="5 6">Pan54</strain>
    </source>
</reference>
<dbReference type="Gene3D" id="3.40.50.1390">
    <property type="entry name" value="Resolvase, N-terminal catalytic domain"/>
    <property type="match status" value="1"/>
</dbReference>
<gene>
    <name evidence="5" type="ORF">Pan54_51390</name>
</gene>
<feature type="coiled-coil region" evidence="1">
    <location>
        <begin position="619"/>
        <end position="680"/>
    </location>
</feature>
<keyword evidence="3" id="KW-1133">Transmembrane helix</keyword>
<evidence type="ECO:0000313" key="6">
    <source>
        <dbReference type="Proteomes" id="UP000316095"/>
    </source>
</evidence>
<dbReference type="InterPro" id="IPR036162">
    <property type="entry name" value="Resolvase-like_N_sf"/>
</dbReference>
<sequence length="901" mass="101657">MDKKHSAASLTRSRSGSTMIPLGKLGCCQLCHATKRPNSCGCSKSPSACGLQKTCGAAAGSESTNNREPTRIPESQTALKESFTMMECTVNTNSQTHGPLFFKAPHGRCQDKPDTRCLGAIAWMLQTLDRWLEPVIKPVRRRDPLSVLIAVAMCAYVLLFACCIAYESPGSDQPQDCSSALAAAAPISARRRKQARREQEIEDLPDVAASYSRYSSNMQSDNSIEQQQRKCHDSAATCGHVICPQLEFADRAVSGTKRERTDLNRMLDAASQRQFTTLYLYSLSRLARESVITLSMLKKLVHSYGIRVICVAESIDTDKKGWELIASIYAAIHEQYIKELGAGVFRGHEQNLLNEYSTGDWCFGFGSKDVPGTEASRRGRHAKPRKTYVINDDHAEWVLQIFYWFVDEDRTIGWIVRELNRLKAPKDHRSTTPEWHHQLVVNLLENEKYIGIWPWGENQNHRDPETGKVQQKRRPAEECEQYTREFPHLRIIDDPTFERAQQKLSENAEKWEKHRNDEGQIQGSSSECNGRAKPRLLAGLLKCAQCGRPFHSTGKKVYCPGGKRGTCEVVTSASLELVESKVLEAIGSVLEGEDDWFNLVYMELLAFHDDFQKRVPDAILAKQRELNDLDGRIDRLLDQVELGHAPSDLNRRLEQRRTERQDVAKELDDLKSEANSHRSLPSRDWLREQLASLSESLNSEAPVANSALKKLMPSGISMELNGEPRRRSTFFRGHCSIHINGVCETLGAGFCSEEDAGDAFPISIDFKDHDELNHQHEMALKMYNEGRPEFEIAEELGVSRSRVTAILKQGFEDRGEVKPDGRSRRATLERKHKKRPLYQKIADEVMEMFDAGALLGEIAKHIGIDRNTVTSAVKYWHEKHGLPAPDGRTRRKALDTKSSRS</sequence>
<dbReference type="InterPro" id="IPR038109">
    <property type="entry name" value="DNA_bind_recomb_sf"/>
</dbReference>
<dbReference type="Proteomes" id="UP000316095">
    <property type="component" value="Unassembled WGS sequence"/>
</dbReference>
<feature type="compositionally biased region" description="Basic and acidic residues" evidence="2">
    <location>
        <begin position="814"/>
        <end position="829"/>
    </location>
</feature>
<dbReference type="PROSITE" id="PS51737">
    <property type="entry name" value="RECOMBINASE_DNA_BIND"/>
    <property type="match status" value="1"/>
</dbReference>
<feature type="transmembrane region" description="Helical" evidence="3">
    <location>
        <begin position="145"/>
        <end position="167"/>
    </location>
</feature>
<dbReference type="PANTHER" id="PTHR30461:SF23">
    <property type="entry name" value="DNA RECOMBINASE-RELATED"/>
    <property type="match status" value="1"/>
</dbReference>
<accession>A0A5C5XMI8</accession>
<dbReference type="InterPro" id="IPR050639">
    <property type="entry name" value="SSR_resolvase"/>
</dbReference>
<evidence type="ECO:0000256" key="2">
    <source>
        <dbReference type="SAM" id="MobiDB-lite"/>
    </source>
</evidence>